<evidence type="ECO:0000313" key="3">
    <source>
        <dbReference type="EMBL" id="PWG61831.1"/>
    </source>
</evidence>
<feature type="domain" description="AB hydrolase-1" evidence="2">
    <location>
        <begin position="36"/>
        <end position="289"/>
    </location>
</feature>
<comment type="caution">
    <text evidence="3">The sequence shown here is derived from an EMBL/GenBank/DDBJ whole genome shotgun (WGS) entry which is preliminary data.</text>
</comment>
<dbReference type="PANTHER" id="PTHR43329">
    <property type="entry name" value="EPOXIDE HYDROLASE"/>
    <property type="match status" value="1"/>
</dbReference>
<dbReference type="SUPFAM" id="SSF53474">
    <property type="entry name" value="alpha/beta-Hydrolases"/>
    <property type="match status" value="1"/>
</dbReference>
<proteinExistence type="predicted"/>
<dbReference type="GO" id="GO:0016787">
    <property type="term" value="F:hydrolase activity"/>
    <property type="evidence" value="ECO:0007669"/>
    <property type="project" value="UniProtKB-KW"/>
</dbReference>
<keyword evidence="4" id="KW-1185">Reference proteome</keyword>
<dbReference type="InterPro" id="IPR000639">
    <property type="entry name" value="Epox_hydrolase-like"/>
</dbReference>
<reference evidence="3 4" key="1">
    <citation type="submission" date="2018-05" db="EMBL/GenBank/DDBJ databases">
        <title>Spiribacter halobius sp. nov., a moderately halophilic bacterium isolated from marine solar saltern.</title>
        <authorList>
            <person name="Zheng W.-S."/>
            <person name="Lu D.-C."/>
            <person name="Du Z.-J."/>
        </authorList>
    </citation>
    <scope>NUCLEOTIDE SEQUENCE [LARGE SCALE GENOMIC DNA]</scope>
    <source>
        <strain evidence="3 4">E85</strain>
    </source>
</reference>
<dbReference type="InterPro" id="IPR000073">
    <property type="entry name" value="AB_hydrolase_1"/>
</dbReference>
<dbReference type="Gene3D" id="3.40.50.1820">
    <property type="entry name" value="alpha/beta hydrolase"/>
    <property type="match status" value="1"/>
</dbReference>
<dbReference type="EMBL" id="QFFI01000026">
    <property type="protein sequence ID" value="PWG61831.1"/>
    <property type="molecule type" value="Genomic_DNA"/>
</dbReference>
<name>A0A2U2MXT1_9GAMM</name>
<accession>A0A2U2MXT1</accession>
<evidence type="ECO:0000256" key="1">
    <source>
        <dbReference type="ARBA" id="ARBA00022801"/>
    </source>
</evidence>
<organism evidence="3 4">
    <name type="scientific">Sediminicurvatus halobius</name>
    <dbReference type="NCBI Taxonomy" id="2182432"/>
    <lineage>
        <taxon>Bacteria</taxon>
        <taxon>Pseudomonadati</taxon>
        <taxon>Pseudomonadota</taxon>
        <taxon>Gammaproteobacteria</taxon>
        <taxon>Chromatiales</taxon>
        <taxon>Ectothiorhodospiraceae</taxon>
        <taxon>Sediminicurvatus</taxon>
    </lineage>
</organism>
<dbReference type="PRINTS" id="PR00111">
    <property type="entry name" value="ABHYDROLASE"/>
</dbReference>
<dbReference type="PRINTS" id="PR00412">
    <property type="entry name" value="EPOXHYDRLASE"/>
</dbReference>
<gene>
    <name evidence="3" type="ORF">DEM34_14585</name>
</gene>
<dbReference type="AlphaFoldDB" id="A0A2U2MXT1"/>
<dbReference type="RefSeq" id="WP_109679563.1">
    <property type="nucleotide sequence ID" value="NZ_CP086615.1"/>
</dbReference>
<dbReference type="OrthoDB" id="8680283at2"/>
<protein>
    <submittedName>
        <fullName evidence="3">Alpha/beta hydrolase</fullName>
    </submittedName>
</protein>
<evidence type="ECO:0000259" key="2">
    <source>
        <dbReference type="Pfam" id="PF00561"/>
    </source>
</evidence>
<sequence>MTHFEAADRELLPGFKRQFVQTREGSIMTLRAGEGPALLMLHGDPQTHLCWHHQAAQLAKHYTVVLTDLRGRGESHKPQPGAGLDAYAKRAMAAEQLEVMRALGHDRFAVVGHDRGARVARRLALDHPQNVTRLVEMDIVPAGDFYDNTTAEIAQDYFYFFFLTQDHPIPESLIAGDPRAFMRLILTGLSNKPVPYHPTALETYLASASRADAVAAMCECFRAGFHLDRVHDAEDLANGDRIDCPTLVMWGEHGVVAQHFDLTAIWSRWCSDVDFLPMPTGHFIPEEAPEAVLSALLGFLE</sequence>
<evidence type="ECO:0000313" key="4">
    <source>
        <dbReference type="Proteomes" id="UP000245474"/>
    </source>
</evidence>
<dbReference type="Pfam" id="PF00561">
    <property type="entry name" value="Abhydrolase_1"/>
    <property type="match status" value="1"/>
</dbReference>
<dbReference type="Proteomes" id="UP000245474">
    <property type="component" value="Unassembled WGS sequence"/>
</dbReference>
<dbReference type="InterPro" id="IPR029058">
    <property type="entry name" value="AB_hydrolase_fold"/>
</dbReference>
<keyword evidence="1 3" id="KW-0378">Hydrolase</keyword>